<evidence type="ECO:0000256" key="1">
    <source>
        <dbReference type="SAM" id="Phobius"/>
    </source>
</evidence>
<feature type="transmembrane region" description="Helical" evidence="1">
    <location>
        <begin position="152"/>
        <end position="171"/>
    </location>
</feature>
<evidence type="ECO:0000313" key="3">
    <source>
        <dbReference type="Proteomes" id="UP000005615"/>
    </source>
</evidence>
<dbReference type="eggNOG" id="ENOG5031B6Q">
    <property type="taxonomic scope" value="Bacteria"/>
</dbReference>
<feature type="transmembrane region" description="Helical" evidence="1">
    <location>
        <begin position="121"/>
        <end position="140"/>
    </location>
</feature>
<feature type="transmembrane region" description="Helical" evidence="1">
    <location>
        <begin position="82"/>
        <end position="101"/>
    </location>
</feature>
<sequence length="230" mass="26298">MAPRTLYFYLLGAVCFIQTLNLVSVFAKYFYDGKYYRVTEYFDVGIEHNIPTIYSTTQLIFAGFCSLLVSKVCRLLCPRDQSYWLVLGLVLIFLGIDEGATIHEMIGSHFHDRFERGGYLYWLWVVPYGVLTAWFAAAYFPFLMRLPNKTRLGLILSGAIFVGGAIGVEMISAAEYEAAKEAGVRSLKYYLLYSLEEFMEMFGIALFIYYVLDYLASLTSSIELKLRSDT</sequence>
<dbReference type="Proteomes" id="UP000005615">
    <property type="component" value="Unassembled WGS sequence"/>
</dbReference>
<dbReference type="AlphaFoldDB" id="F3L628"/>
<feature type="transmembrane region" description="Helical" evidence="1">
    <location>
        <begin position="51"/>
        <end position="70"/>
    </location>
</feature>
<feature type="transmembrane region" description="Helical" evidence="1">
    <location>
        <begin position="191"/>
        <end position="212"/>
    </location>
</feature>
<keyword evidence="1" id="KW-1133">Transmembrane helix</keyword>
<accession>F3L628</accession>
<keyword evidence="3" id="KW-1185">Reference proteome</keyword>
<dbReference type="EMBL" id="AEIG01000149">
    <property type="protein sequence ID" value="EGG28221.1"/>
    <property type="molecule type" value="Genomic_DNA"/>
</dbReference>
<reference evidence="2 3" key="1">
    <citation type="journal article" date="2011" name="J. Bacteriol.">
        <title>Genome sequence of strain IMCC3088, a proteorhodopsin-containing marine bacterium belonging to the OM60/NOR5 clade.</title>
        <authorList>
            <person name="Jang Y."/>
            <person name="Oh H.M."/>
            <person name="Kang I."/>
            <person name="Lee K."/>
            <person name="Yang S.J."/>
            <person name="Cho J.C."/>
        </authorList>
    </citation>
    <scope>NUCLEOTIDE SEQUENCE [LARGE SCALE GENOMIC DNA]</scope>
    <source>
        <strain evidence="2 3">IMCC3088</strain>
    </source>
</reference>
<protein>
    <submittedName>
        <fullName evidence="2">Uncharacterized protein</fullName>
    </submittedName>
</protein>
<name>F3L628_9GAMM</name>
<proteinExistence type="predicted"/>
<keyword evidence="1" id="KW-0812">Transmembrane</keyword>
<gene>
    <name evidence="2" type="ORF">IMCC3088_665</name>
</gene>
<keyword evidence="1" id="KW-0472">Membrane</keyword>
<organism evidence="2 3">
    <name type="scientific">Aequoribacter fuscus</name>
    <dbReference type="NCBI Taxonomy" id="2518989"/>
    <lineage>
        <taxon>Bacteria</taxon>
        <taxon>Pseudomonadati</taxon>
        <taxon>Pseudomonadota</taxon>
        <taxon>Gammaproteobacteria</taxon>
        <taxon>Cellvibrionales</taxon>
        <taxon>Halieaceae</taxon>
        <taxon>Aequoribacter</taxon>
    </lineage>
</organism>
<comment type="caution">
    <text evidence="2">The sequence shown here is derived from an EMBL/GenBank/DDBJ whole genome shotgun (WGS) entry which is preliminary data.</text>
</comment>
<feature type="transmembrane region" description="Helical" evidence="1">
    <location>
        <begin position="7"/>
        <end position="31"/>
    </location>
</feature>
<evidence type="ECO:0000313" key="2">
    <source>
        <dbReference type="EMBL" id="EGG28221.1"/>
    </source>
</evidence>